<protein>
    <submittedName>
        <fullName evidence="1">Uncharacterized protein</fullName>
    </submittedName>
</protein>
<organism evidence="1 2">
    <name type="scientific">Glonium stellatum</name>
    <dbReference type="NCBI Taxonomy" id="574774"/>
    <lineage>
        <taxon>Eukaryota</taxon>
        <taxon>Fungi</taxon>
        <taxon>Dikarya</taxon>
        <taxon>Ascomycota</taxon>
        <taxon>Pezizomycotina</taxon>
        <taxon>Dothideomycetes</taxon>
        <taxon>Pleosporomycetidae</taxon>
        <taxon>Gloniales</taxon>
        <taxon>Gloniaceae</taxon>
        <taxon>Glonium</taxon>
    </lineage>
</organism>
<dbReference type="AlphaFoldDB" id="A0A8E2JWF1"/>
<dbReference type="Proteomes" id="UP000250140">
    <property type="component" value="Unassembled WGS sequence"/>
</dbReference>
<keyword evidence="2" id="KW-1185">Reference proteome</keyword>
<proteinExistence type="predicted"/>
<sequence length="96" mass="9892">MAGREGGSWPVSSAVVMLWCGVWRRVRVVGGVGAGVWVWVWVWGEVDVGVDGAGDYRLSCVVEDGGVGGVGADKPVLVDHDGVVGVEGVAVEDEGI</sequence>
<dbReference type="EMBL" id="KV748914">
    <property type="protein sequence ID" value="OCL12170.1"/>
    <property type="molecule type" value="Genomic_DNA"/>
</dbReference>
<feature type="non-terminal residue" evidence="1">
    <location>
        <position position="96"/>
    </location>
</feature>
<evidence type="ECO:0000313" key="1">
    <source>
        <dbReference type="EMBL" id="OCL12170.1"/>
    </source>
</evidence>
<reference evidence="1 2" key="1">
    <citation type="journal article" date="2016" name="Nat. Commun.">
        <title>Ectomycorrhizal ecology is imprinted in the genome of the dominant symbiotic fungus Cenococcum geophilum.</title>
        <authorList>
            <consortium name="DOE Joint Genome Institute"/>
            <person name="Peter M."/>
            <person name="Kohler A."/>
            <person name="Ohm R.A."/>
            <person name="Kuo A."/>
            <person name="Krutzmann J."/>
            <person name="Morin E."/>
            <person name="Arend M."/>
            <person name="Barry K.W."/>
            <person name="Binder M."/>
            <person name="Choi C."/>
            <person name="Clum A."/>
            <person name="Copeland A."/>
            <person name="Grisel N."/>
            <person name="Haridas S."/>
            <person name="Kipfer T."/>
            <person name="LaButti K."/>
            <person name="Lindquist E."/>
            <person name="Lipzen A."/>
            <person name="Maire R."/>
            <person name="Meier B."/>
            <person name="Mihaltcheva S."/>
            <person name="Molinier V."/>
            <person name="Murat C."/>
            <person name="Poggeler S."/>
            <person name="Quandt C.A."/>
            <person name="Sperisen C."/>
            <person name="Tritt A."/>
            <person name="Tisserant E."/>
            <person name="Crous P.W."/>
            <person name="Henrissat B."/>
            <person name="Nehls U."/>
            <person name="Egli S."/>
            <person name="Spatafora J.W."/>
            <person name="Grigoriev I.V."/>
            <person name="Martin F.M."/>
        </authorList>
    </citation>
    <scope>NUCLEOTIDE SEQUENCE [LARGE SCALE GENOMIC DNA]</scope>
    <source>
        <strain evidence="1 2">CBS 207.34</strain>
    </source>
</reference>
<gene>
    <name evidence="1" type="ORF">AOQ84DRAFT_352669</name>
</gene>
<name>A0A8E2JWF1_9PEZI</name>
<evidence type="ECO:0000313" key="2">
    <source>
        <dbReference type="Proteomes" id="UP000250140"/>
    </source>
</evidence>
<feature type="non-terminal residue" evidence="1">
    <location>
        <position position="1"/>
    </location>
</feature>
<accession>A0A8E2JWF1</accession>